<dbReference type="HOGENOM" id="CLU_013426_1_0_1"/>
<dbReference type="OrthoDB" id="3269403at2759"/>
<keyword evidence="1" id="KW-0175">Coiled coil</keyword>
<feature type="compositionally biased region" description="Polar residues" evidence="2">
    <location>
        <begin position="286"/>
        <end position="296"/>
    </location>
</feature>
<name>A0A0C3P132_PISTI</name>
<reference evidence="3 4" key="1">
    <citation type="submission" date="2014-04" db="EMBL/GenBank/DDBJ databases">
        <authorList>
            <consortium name="DOE Joint Genome Institute"/>
            <person name="Kuo A."/>
            <person name="Kohler A."/>
            <person name="Costa M.D."/>
            <person name="Nagy L.G."/>
            <person name="Floudas D."/>
            <person name="Copeland A."/>
            <person name="Barry K.W."/>
            <person name="Cichocki N."/>
            <person name="Veneault-Fourrey C."/>
            <person name="LaButti K."/>
            <person name="Lindquist E.A."/>
            <person name="Lipzen A."/>
            <person name="Lundell T."/>
            <person name="Morin E."/>
            <person name="Murat C."/>
            <person name="Sun H."/>
            <person name="Tunlid A."/>
            <person name="Henrissat B."/>
            <person name="Grigoriev I.V."/>
            <person name="Hibbett D.S."/>
            <person name="Martin F."/>
            <person name="Nordberg H.P."/>
            <person name="Cantor M.N."/>
            <person name="Hua S.X."/>
        </authorList>
    </citation>
    <scope>NUCLEOTIDE SEQUENCE [LARGE SCALE GENOMIC DNA]</scope>
    <source>
        <strain evidence="3 4">Marx 270</strain>
    </source>
</reference>
<evidence type="ECO:0000256" key="1">
    <source>
        <dbReference type="SAM" id="Coils"/>
    </source>
</evidence>
<feature type="region of interest" description="Disordered" evidence="2">
    <location>
        <begin position="326"/>
        <end position="351"/>
    </location>
</feature>
<dbReference type="Proteomes" id="UP000054217">
    <property type="component" value="Unassembled WGS sequence"/>
</dbReference>
<evidence type="ECO:0000256" key="2">
    <source>
        <dbReference type="SAM" id="MobiDB-lite"/>
    </source>
</evidence>
<sequence>MTANISGRPSSHEGYGLHLHSSATSMSTSPNTFADVALALDEAAGQTGDVHSPMVGDMMVLERATGDHNTVATVTDGCRAAGIMVVDGRSYCRNADLETGKTPHFVAARLLTCPTELAEYEDRHRAALNSVTKDFQAQKDALNEMGTVLQSREAGLALLRAELEKEHTELQEQLRNEQRLVTQQNHAQLEAYQRRFGAEKEREMANLEQQYYRMRNVHTTPQADEMMGYRGECSTSSSSQPFQHPTLPLWPPRPVQTSTPHQGERSSSPSSQPFQHAAQQPPHPSRSAQFSQSNAPSLEAIKRIRRARGTSTRTRLLGVVVNDDIGIGTPSAARQMNSDEEHEPNDDDSSTVPVSAMMEAVTKGVEAALCNILAKGQTITSRCGRRNHCHRACEDEEVRLEKESESTIHRDFILADVHCLFKERLGITQDIDFITHQPATAEDIHTYEYEDGPGPDRNKLAFDLAQNYSSPWNTFILELLCQEFQARCEDKNWPIKRSDSYVMEILRERYKRLQTVWRNAQPKLTSKGALETPVETEAHLVEERMQIGKESRQANHRRNKYHRRILVLNQMVKLKSEMLGEHGMSSEESSVENGVENILRVKNMPWRRNIDRELEIVDFQRILDTDVFSPQGSKPLTRKRAPDNPSTTHSAAKALPLALYDGAWIAHLTEREIEALDVPQQTFPWMKVVVA</sequence>
<organism evidence="3 4">
    <name type="scientific">Pisolithus tinctorius Marx 270</name>
    <dbReference type="NCBI Taxonomy" id="870435"/>
    <lineage>
        <taxon>Eukaryota</taxon>
        <taxon>Fungi</taxon>
        <taxon>Dikarya</taxon>
        <taxon>Basidiomycota</taxon>
        <taxon>Agaricomycotina</taxon>
        <taxon>Agaricomycetes</taxon>
        <taxon>Agaricomycetidae</taxon>
        <taxon>Boletales</taxon>
        <taxon>Sclerodermatineae</taxon>
        <taxon>Pisolithaceae</taxon>
        <taxon>Pisolithus</taxon>
    </lineage>
</organism>
<feature type="compositionally biased region" description="Acidic residues" evidence="2">
    <location>
        <begin position="338"/>
        <end position="349"/>
    </location>
</feature>
<evidence type="ECO:0000313" key="4">
    <source>
        <dbReference type="Proteomes" id="UP000054217"/>
    </source>
</evidence>
<dbReference type="EMBL" id="KN831991">
    <property type="protein sequence ID" value="KIO01074.1"/>
    <property type="molecule type" value="Genomic_DNA"/>
</dbReference>
<evidence type="ECO:0000313" key="3">
    <source>
        <dbReference type="EMBL" id="KIO01074.1"/>
    </source>
</evidence>
<feature type="region of interest" description="Disordered" evidence="2">
    <location>
        <begin position="630"/>
        <end position="650"/>
    </location>
</feature>
<dbReference type="AlphaFoldDB" id="A0A0C3P132"/>
<protein>
    <submittedName>
        <fullName evidence="3">Uncharacterized protein</fullName>
    </submittedName>
</protein>
<gene>
    <name evidence="3" type="ORF">M404DRAFT_29036</name>
</gene>
<feature type="region of interest" description="Disordered" evidence="2">
    <location>
        <begin position="228"/>
        <end position="296"/>
    </location>
</feature>
<reference evidence="4" key="2">
    <citation type="submission" date="2015-01" db="EMBL/GenBank/DDBJ databases">
        <title>Evolutionary Origins and Diversification of the Mycorrhizal Mutualists.</title>
        <authorList>
            <consortium name="DOE Joint Genome Institute"/>
            <consortium name="Mycorrhizal Genomics Consortium"/>
            <person name="Kohler A."/>
            <person name="Kuo A."/>
            <person name="Nagy L.G."/>
            <person name="Floudas D."/>
            <person name="Copeland A."/>
            <person name="Barry K.W."/>
            <person name="Cichocki N."/>
            <person name="Veneault-Fourrey C."/>
            <person name="LaButti K."/>
            <person name="Lindquist E.A."/>
            <person name="Lipzen A."/>
            <person name="Lundell T."/>
            <person name="Morin E."/>
            <person name="Murat C."/>
            <person name="Riley R."/>
            <person name="Ohm R."/>
            <person name="Sun H."/>
            <person name="Tunlid A."/>
            <person name="Henrissat B."/>
            <person name="Grigoriev I.V."/>
            <person name="Hibbett D.S."/>
            <person name="Martin F."/>
        </authorList>
    </citation>
    <scope>NUCLEOTIDE SEQUENCE [LARGE SCALE GENOMIC DNA]</scope>
    <source>
        <strain evidence="4">Marx 270</strain>
    </source>
</reference>
<feature type="region of interest" description="Disordered" evidence="2">
    <location>
        <begin position="1"/>
        <end position="26"/>
    </location>
</feature>
<accession>A0A0C3P132</accession>
<proteinExistence type="predicted"/>
<keyword evidence="4" id="KW-1185">Reference proteome</keyword>
<feature type="coiled-coil region" evidence="1">
    <location>
        <begin position="153"/>
        <end position="180"/>
    </location>
</feature>
<dbReference type="STRING" id="870435.A0A0C3P132"/>
<feature type="compositionally biased region" description="Low complexity" evidence="2">
    <location>
        <begin position="266"/>
        <end position="280"/>
    </location>
</feature>
<feature type="compositionally biased region" description="Polar residues" evidence="2">
    <location>
        <begin position="233"/>
        <end position="243"/>
    </location>
</feature>
<dbReference type="InParanoid" id="A0A0C3P132"/>